<evidence type="ECO:0000313" key="4">
    <source>
        <dbReference type="EMBL" id="RRJ21121.1"/>
    </source>
</evidence>
<dbReference type="AlphaFoldDB" id="A0A3P3QJ14"/>
<proteinExistence type="predicted"/>
<reference evidence="4 5" key="1">
    <citation type="submission" date="2018-11" db="EMBL/GenBank/DDBJ databases">
        <title>Draft genome analysis of Rheinheimera mesophila isolated from an industrial waste site.</title>
        <authorList>
            <person name="Yu Q."/>
            <person name="Qi Y."/>
            <person name="Zhang H."/>
            <person name="Lu Y."/>
            <person name="Pu J."/>
        </authorList>
    </citation>
    <scope>NUCLEOTIDE SEQUENCE [LARGE SCALE GENOMIC DNA]</scope>
    <source>
        <strain evidence="4 5">IITR13</strain>
    </source>
</reference>
<dbReference type="PANTHER" id="PTHR42776:SF27">
    <property type="entry name" value="DIPEPTIDYL PEPTIDASE FAMILY MEMBER 6"/>
    <property type="match status" value="1"/>
</dbReference>
<keyword evidence="2" id="KW-0732">Signal</keyword>
<name>A0A3P3QJ14_9GAMM</name>
<organism evidence="4 5">
    <name type="scientific">Rheinheimera mesophila</name>
    <dbReference type="NCBI Taxonomy" id="1547515"/>
    <lineage>
        <taxon>Bacteria</taxon>
        <taxon>Pseudomonadati</taxon>
        <taxon>Pseudomonadota</taxon>
        <taxon>Gammaproteobacteria</taxon>
        <taxon>Chromatiales</taxon>
        <taxon>Chromatiaceae</taxon>
        <taxon>Rheinheimera</taxon>
    </lineage>
</organism>
<dbReference type="OrthoDB" id="9812921at2"/>
<keyword evidence="5" id="KW-1185">Reference proteome</keyword>
<keyword evidence="1" id="KW-0378">Hydrolase</keyword>
<evidence type="ECO:0000256" key="1">
    <source>
        <dbReference type="ARBA" id="ARBA00022801"/>
    </source>
</evidence>
<gene>
    <name evidence="4" type="ORF">EIK76_09545</name>
</gene>
<accession>A0A3P3QJ14</accession>
<dbReference type="Pfam" id="PF00326">
    <property type="entry name" value="Peptidase_S9"/>
    <property type="match status" value="1"/>
</dbReference>
<evidence type="ECO:0000259" key="3">
    <source>
        <dbReference type="Pfam" id="PF00326"/>
    </source>
</evidence>
<sequence length="341" mass="39434">MRLVMKLFWFALLLFYQGQSMAQSWPGFATQQSCLALYPDYQHLVQQARQQTPWYSLDYWLAPWLLPEQQFERTQQQLDCAQLEYHSDQFLVQAWGLQPKATASQKWPVIIYNRGGNSALGRLDFVSVLRQLSPLAQQGFIVLASQYRGSVPQNQQTYGKDQFGGADVRDIHQLIELAKKLPGADAENIFLYGISRGGIMSYLTARQRDDIRAIAVTGTPTDLVTELPRLPEMELVFRSLIPDYDQHKVRELKQRSVLYWAEELPATLPVLLMYGEKDQRVHPDNAKRLAAKLTELQRPVKLIEFPDADHLLTDYKEQERQAMLHWFRQHQLHSQKPVAAP</sequence>
<dbReference type="SUPFAM" id="SSF53474">
    <property type="entry name" value="alpha/beta-Hydrolases"/>
    <property type="match status" value="1"/>
</dbReference>
<comment type="caution">
    <text evidence="4">The sequence shown here is derived from an EMBL/GenBank/DDBJ whole genome shotgun (WGS) entry which is preliminary data.</text>
</comment>
<evidence type="ECO:0000313" key="5">
    <source>
        <dbReference type="Proteomes" id="UP000276260"/>
    </source>
</evidence>
<protein>
    <recommendedName>
        <fullName evidence="3">Peptidase S9 prolyl oligopeptidase catalytic domain-containing protein</fullName>
    </recommendedName>
</protein>
<feature type="chain" id="PRO_5018004823" description="Peptidase S9 prolyl oligopeptidase catalytic domain-containing protein" evidence="2">
    <location>
        <begin position="23"/>
        <end position="341"/>
    </location>
</feature>
<dbReference type="Proteomes" id="UP000276260">
    <property type="component" value="Unassembled WGS sequence"/>
</dbReference>
<feature type="domain" description="Peptidase S9 prolyl oligopeptidase catalytic" evidence="3">
    <location>
        <begin position="131"/>
        <end position="330"/>
    </location>
</feature>
<dbReference type="EMBL" id="RRCF01000002">
    <property type="protein sequence ID" value="RRJ21121.1"/>
    <property type="molecule type" value="Genomic_DNA"/>
</dbReference>
<dbReference type="GO" id="GO:0006508">
    <property type="term" value="P:proteolysis"/>
    <property type="evidence" value="ECO:0007669"/>
    <property type="project" value="InterPro"/>
</dbReference>
<feature type="signal peptide" evidence="2">
    <location>
        <begin position="1"/>
        <end position="22"/>
    </location>
</feature>
<dbReference type="GO" id="GO:0004252">
    <property type="term" value="F:serine-type endopeptidase activity"/>
    <property type="evidence" value="ECO:0007669"/>
    <property type="project" value="TreeGrafter"/>
</dbReference>
<evidence type="ECO:0000256" key="2">
    <source>
        <dbReference type="SAM" id="SignalP"/>
    </source>
</evidence>
<dbReference type="Gene3D" id="3.40.50.1820">
    <property type="entry name" value="alpha/beta hydrolase"/>
    <property type="match status" value="1"/>
</dbReference>
<dbReference type="PANTHER" id="PTHR42776">
    <property type="entry name" value="SERINE PEPTIDASE S9 FAMILY MEMBER"/>
    <property type="match status" value="1"/>
</dbReference>
<dbReference type="InterPro" id="IPR001375">
    <property type="entry name" value="Peptidase_S9_cat"/>
</dbReference>
<dbReference type="InterPro" id="IPR029058">
    <property type="entry name" value="AB_hydrolase_fold"/>
</dbReference>